<feature type="transmembrane region" description="Helical" evidence="7">
    <location>
        <begin position="208"/>
        <end position="234"/>
    </location>
</feature>
<feature type="transmembrane region" description="Helical" evidence="7">
    <location>
        <begin position="254"/>
        <end position="276"/>
    </location>
</feature>
<evidence type="ECO:0000256" key="1">
    <source>
        <dbReference type="ARBA" id="ARBA00004141"/>
    </source>
</evidence>
<accession>A0A255GCX4</accession>
<dbReference type="Gene3D" id="1.10.3720.10">
    <property type="entry name" value="MetI-like"/>
    <property type="match status" value="1"/>
</dbReference>
<dbReference type="AlphaFoldDB" id="A0A255GCX4"/>
<dbReference type="GO" id="GO:0015871">
    <property type="term" value="P:choline transport"/>
    <property type="evidence" value="ECO:0007669"/>
    <property type="project" value="TreeGrafter"/>
</dbReference>
<comment type="similarity">
    <text evidence="7">Belongs to the binding-protein-dependent transport system permease family.</text>
</comment>
<feature type="transmembrane region" description="Helical" evidence="7">
    <location>
        <begin position="141"/>
        <end position="167"/>
    </location>
</feature>
<name>A0A255GCX4_9ACTN</name>
<organism evidence="10 11">
    <name type="scientific">Enemella evansiae</name>
    <dbReference type="NCBI Taxonomy" id="2016499"/>
    <lineage>
        <taxon>Bacteria</taxon>
        <taxon>Bacillati</taxon>
        <taxon>Actinomycetota</taxon>
        <taxon>Actinomycetes</taxon>
        <taxon>Propionibacteriales</taxon>
        <taxon>Propionibacteriaceae</taxon>
        <taxon>Enemella</taxon>
    </lineage>
</organism>
<reference evidence="10 11" key="1">
    <citation type="submission" date="2017-07" db="EMBL/GenBank/DDBJ databases">
        <title>Draft whole genome sequences of clinical Proprionibacteriaceae strains.</title>
        <authorList>
            <person name="Bernier A.-M."/>
            <person name="Bernard K."/>
            <person name="Domingo M.-C."/>
        </authorList>
    </citation>
    <scope>NUCLEOTIDE SEQUENCE [LARGE SCALE GENOMIC DNA]</scope>
    <source>
        <strain evidence="10 11">NML 030167</strain>
    </source>
</reference>
<gene>
    <name evidence="10" type="ORF">CGZ94_10595</name>
</gene>
<keyword evidence="2 7" id="KW-0813">Transport</keyword>
<dbReference type="Proteomes" id="UP000215896">
    <property type="component" value="Unassembled WGS sequence"/>
</dbReference>
<evidence type="ECO:0000256" key="5">
    <source>
        <dbReference type="ARBA" id="ARBA00022989"/>
    </source>
</evidence>
<dbReference type="PANTHER" id="PTHR47737:SF1">
    <property type="entry name" value="GLYCINE BETAINE_PROLINE BETAINE TRANSPORT SYSTEM PERMEASE PROTEIN PROW"/>
    <property type="match status" value="1"/>
</dbReference>
<dbReference type="EMBL" id="NMVO01000013">
    <property type="protein sequence ID" value="OYO13421.1"/>
    <property type="molecule type" value="Genomic_DNA"/>
</dbReference>
<dbReference type="GO" id="GO:0015226">
    <property type="term" value="F:carnitine transmembrane transporter activity"/>
    <property type="evidence" value="ECO:0007669"/>
    <property type="project" value="TreeGrafter"/>
</dbReference>
<evidence type="ECO:0000313" key="11">
    <source>
        <dbReference type="Proteomes" id="UP000215896"/>
    </source>
</evidence>
<evidence type="ECO:0000256" key="6">
    <source>
        <dbReference type="ARBA" id="ARBA00023136"/>
    </source>
</evidence>
<dbReference type="CDD" id="cd06261">
    <property type="entry name" value="TM_PBP2"/>
    <property type="match status" value="1"/>
</dbReference>
<evidence type="ECO:0000256" key="7">
    <source>
        <dbReference type="RuleBase" id="RU363032"/>
    </source>
</evidence>
<protein>
    <submittedName>
        <fullName evidence="10">Glycine/betaine ABC transporter permease</fullName>
    </submittedName>
</protein>
<dbReference type="GO" id="GO:0005275">
    <property type="term" value="F:amine transmembrane transporter activity"/>
    <property type="evidence" value="ECO:0007669"/>
    <property type="project" value="TreeGrafter"/>
</dbReference>
<feature type="transmembrane region" description="Helical" evidence="7">
    <location>
        <begin position="97"/>
        <end position="121"/>
    </location>
</feature>
<feature type="transmembrane region" description="Helical" evidence="7">
    <location>
        <begin position="52"/>
        <end position="85"/>
    </location>
</feature>
<evidence type="ECO:0000313" key="10">
    <source>
        <dbReference type="EMBL" id="OYO13421.1"/>
    </source>
</evidence>
<evidence type="ECO:0000259" key="9">
    <source>
        <dbReference type="PROSITE" id="PS50928"/>
    </source>
</evidence>
<dbReference type="OrthoDB" id="9815258at2"/>
<dbReference type="PROSITE" id="PS50928">
    <property type="entry name" value="ABC_TM1"/>
    <property type="match status" value="1"/>
</dbReference>
<dbReference type="GO" id="GO:0031460">
    <property type="term" value="P:glycine betaine transport"/>
    <property type="evidence" value="ECO:0007669"/>
    <property type="project" value="TreeGrafter"/>
</dbReference>
<feature type="domain" description="ABC transmembrane type-1" evidence="9">
    <location>
        <begin position="94"/>
        <end position="273"/>
    </location>
</feature>
<comment type="subcellular location">
    <subcellularLocation>
        <location evidence="7">Cell membrane</location>
        <topology evidence="7">Multi-pass membrane protein</topology>
    </subcellularLocation>
    <subcellularLocation>
        <location evidence="1">Membrane</location>
        <topology evidence="1">Multi-pass membrane protein</topology>
    </subcellularLocation>
</comment>
<keyword evidence="6 7" id="KW-0472">Membrane</keyword>
<dbReference type="InterPro" id="IPR035906">
    <property type="entry name" value="MetI-like_sf"/>
</dbReference>
<feature type="region of interest" description="Disordered" evidence="8">
    <location>
        <begin position="278"/>
        <end position="322"/>
    </location>
</feature>
<dbReference type="FunFam" id="1.10.3720.10:FF:000001">
    <property type="entry name" value="Glycine betaine ABC transporter, permease"/>
    <property type="match status" value="1"/>
</dbReference>
<keyword evidence="3" id="KW-1003">Cell membrane</keyword>
<keyword evidence="4 7" id="KW-0812">Transmembrane</keyword>
<keyword evidence="5 7" id="KW-1133">Transmembrane helix</keyword>
<evidence type="ECO:0000256" key="2">
    <source>
        <dbReference type="ARBA" id="ARBA00022448"/>
    </source>
</evidence>
<dbReference type="RefSeq" id="WP_094359868.1">
    <property type="nucleotide sequence ID" value="NZ_NMVK01000026.1"/>
</dbReference>
<dbReference type="InterPro" id="IPR000515">
    <property type="entry name" value="MetI-like"/>
</dbReference>
<evidence type="ECO:0000256" key="8">
    <source>
        <dbReference type="SAM" id="MobiDB-lite"/>
    </source>
</evidence>
<keyword evidence="11" id="KW-1185">Reference proteome</keyword>
<dbReference type="SUPFAM" id="SSF161098">
    <property type="entry name" value="MetI-like"/>
    <property type="match status" value="1"/>
</dbReference>
<dbReference type="GO" id="GO:0043190">
    <property type="term" value="C:ATP-binding cassette (ABC) transporter complex"/>
    <property type="evidence" value="ECO:0007669"/>
    <property type="project" value="TreeGrafter"/>
</dbReference>
<comment type="caution">
    <text evidence="10">The sequence shown here is derived from an EMBL/GenBank/DDBJ whole genome shotgun (WGS) entry which is preliminary data.</text>
</comment>
<dbReference type="PANTHER" id="PTHR47737">
    <property type="entry name" value="GLYCINE BETAINE/PROLINE BETAINE TRANSPORT SYSTEM PERMEASE PROTEIN PROW"/>
    <property type="match status" value="1"/>
</dbReference>
<evidence type="ECO:0000256" key="4">
    <source>
        <dbReference type="ARBA" id="ARBA00022692"/>
    </source>
</evidence>
<sequence length="322" mass="34109">MNFDPLNPSFPVGDAVADAIEWLQTNLAVVFDVIQGVLGFLYTSLSEGLNSLPYWVVIIVLAALAGFATLSWKLPLFTAIGFYVIRGFDLWEHSMQTISLVLLAVVLALLLSIPLGIWAARNDTVSRIVKPILDLMQTMPAMVYLIPAITIFGIGPTPGAIATLIFAMPPGVRLTELAIRGVDKELVEAGQSFGDTPGRILRRIQIPVALPTIMAGVNQVIMLALSMVVLAGMAGAGGLGGDVVGSLSSLNVPLGIDAGIAVVIIAIYLDRVSAAVTSTKRRSRRRTTGDTAQVTEADADNPATEKTSGNVAEPHLEGKELR</sequence>
<evidence type="ECO:0000256" key="3">
    <source>
        <dbReference type="ARBA" id="ARBA00022475"/>
    </source>
</evidence>
<proteinExistence type="inferred from homology"/>
<dbReference type="Pfam" id="PF00528">
    <property type="entry name" value="BPD_transp_1"/>
    <property type="match status" value="1"/>
</dbReference>